<keyword evidence="13 14" id="KW-0998">Cell outer membrane</keyword>
<evidence type="ECO:0000256" key="3">
    <source>
        <dbReference type="ARBA" id="ARBA00022448"/>
    </source>
</evidence>
<feature type="domain" description="TonB-dependent receptor-like beta-barrel" evidence="18">
    <location>
        <begin position="256"/>
        <end position="695"/>
    </location>
</feature>
<keyword evidence="10 16" id="KW-0798">TonB box</keyword>
<comment type="similarity">
    <text evidence="2 14 16">Belongs to the TonB-dependent receptor family.</text>
</comment>
<protein>
    <submittedName>
        <fullName evidence="20">TonB-dependent receptor</fullName>
    </submittedName>
</protein>
<keyword evidence="5" id="KW-0410">Iron transport</keyword>
<dbReference type="RefSeq" id="WP_353389132.1">
    <property type="nucleotide sequence ID" value="NZ_BAABWD010000003.1"/>
</dbReference>
<dbReference type="InterPro" id="IPR000531">
    <property type="entry name" value="Beta-barrel_TonB"/>
</dbReference>
<sequence length="729" mass="77312">MSPSLVFKRTALSLALSSVFVSALTQAQEVDEQTTDAVELPSMTVSASADASADGLPPAYAGGQVAAGSRVGILGNQDYMETPFTTTSYTQTLIQDQQAASIGDVLLNDPAVRVARGFGNFQQVYMVRGLPIFSDDISYNGLYGLLPRQYMGTEFVERVEVLRGANAFLNGAAPGGSGLGGAINIVPKRAPNEDLNEVTGGVRSGGQYYTAGDFGRRFADDRIGMRLNMARRDGDVAVDGESGELGLLALGADYRGDNLRISADLGYQNHEVDAGQPNITIGAGVPVPSAPDADKSVAQSWTYSNAEDTFGTLRAEYDFNDYVTGWLAGGVRTSEEEGNFANPTVINTAGDTNAYRFYNVREDEVVTGDMGLRFRFDTGPVSHQLTTSASTYEMKSANAWGASSFATREVLGNINNPFDSAQPAATAAGAGSLSDPEVTERTRTSSYAIADTLGFMDDRLLVTLGARQQNIATYSYAYADGSRTASYDDDAITPIAGVVYRVTPEVSAYANYIEGLVKGDVAPTTSGGAPVTNGGEALEPYVTRQAELGVKYDGGRRGGSLGVFQSRRPVAGVDASNTYGVVGKQRYRGLEFSAFGQATNDLTVLGGVSLLDTELNGNEGIGAPELQASVGLDYLVPGVDGLAFDGRMIYTSEQYIDAANTRDIPSWTRFDLGARYSMLINDAQELTLRARVENVANRDYWASAGGYPGSGYLTVGAPRTLVVSTTLDF</sequence>
<accession>A0ABP9ZSC4</accession>
<keyword evidence="3 14" id="KW-0813">Transport</keyword>
<feature type="short sequence motif" description="TonB C-terminal box" evidence="15">
    <location>
        <begin position="712"/>
        <end position="729"/>
    </location>
</feature>
<evidence type="ECO:0000256" key="5">
    <source>
        <dbReference type="ARBA" id="ARBA00022496"/>
    </source>
</evidence>
<evidence type="ECO:0000256" key="17">
    <source>
        <dbReference type="SAM" id="SignalP"/>
    </source>
</evidence>
<feature type="chain" id="PRO_5046769446" evidence="17">
    <location>
        <begin position="28"/>
        <end position="729"/>
    </location>
</feature>
<evidence type="ECO:0000256" key="15">
    <source>
        <dbReference type="PROSITE-ProRule" id="PRU10144"/>
    </source>
</evidence>
<reference evidence="20 21" key="1">
    <citation type="submission" date="2024-04" db="EMBL/GenBank/DDBJ databases">
        <title>Draft genome sequence of Halopseudomonas sabulinigri NBRC 116187.</title>
        <authorList>
            <person name="Miyakawa T."/>
            <person name="Kusuya Y."/>
            <person name="Miura T."/>
        </authorList>
    </citation>
    <scope>NUCLEOTIDE SEQUENCE [LARGE SCALE GENOMIC DNA]</scope>
    <source>
        <strain evidence="20 21">4NH20-0042</strain>
    </source>
</reference>
<dbReference type="PANTHER" id="PTHR32552">
    <property type="entry name" value="FERRICHROME IRON RECEPTOR-RELATED"/>
    <property type="match status" value="1"/>
</dbReference>
<dbReference type="InterPro" id="IPR012910">
    <property type="entry name" value="Plug_dom"/>
</dbReference>
<comment type="caution">
    <text evidence="20">The sequence shown here is derived from an EMBL/GenBank/DDBJ whole genome shotgun (WGS) entry which is preliminary data.</text>
</comment>
<evidence type="ECO:0000256" key="14">
    <source>
        <dbReference type="PROSITE-ProRule" id="PRU01360"/>
    </source>
</evidence>
<dbReference type="PANTHER" id="PTHR32552:SF82">
    <property type="entry name" value="FCUA PROTEIN"/>
    <property type="match status" value="1"/>
</dbReference>
<keyword evidence="6 14" id="KW-0812">Transmembrane</keyword>
<dbReference type="Gene3D" id="2.40.170.20">
    <property type="entry name" value="TonB-dependent receptor, beta-barrel domain"/>
    <property type="match status" value="1"/>
</dbReference>
<evidence type="ECO:0000256" key="4">
    <source>
        <dbReference type="ARBA" id="ARBA00022452"/>
    </source>
</evidence>
<dbReference type="PROSITE" id="PS52016">
    <property type="entry name" value="TONB_DEPENDENT_REC_3"/>
    <property type="match status" value="1"/>
</dbReference>
<organism evidence="20 21">
    <name type="scientific">Halopseudomonas sabulinigri</name>
    <dbReference type="NCBI Taxonomy" id="472181"/>
    <lineage>
        <taxon>Bacteria</taxon>
        <taxon>Pseudomonadati</taxon>
        <taxon>Pseudomonadota</taxon>
        <taxon>Gammaproteobacteria</taxon>
        <taxon>Pseudomonadales</taxon>
        <taxon>Pseudomonadaceae</taxon>
        <taxon>Halopseudomonas</taxon>
    </lineage>
</organism>
<keyword evidence="21" id="KW-1185">Reference proteome</keyword>
<dbReference type="InterPro" id="IPR010917">
    <property type="entry name" value="TonB_rcpt_CS"/>
</dbReference>
<keyword evidence="7 17" id="KW-0732">Signal</keyword>
<dbReference type="Pfam" id="PF00593">
    <property type="entry name" value="TonB_dep_Rec_b-barrel"/>
    <property type="match status" value="1"/>
</dbReference>
<dbReference type="EMBL" id="BAABWD010000003">
    <property type="protein sequence ID" value="GAA6132363.1"/>
    <property type="molecule type" value="Genomic_DNA"/>
</dbReference>
<keyword evidence="4 14" id="KW-1134">Transmembrane beta strand</keyword>
<gene>
    <name evidence="20" type="ORF">NBRC116187_27230</name>
</gene>
<evidence type="ECO:0000256" key="10">
    <source>
        <dbReference type="ARBA" id="ARBA00023077"/>
    </source>
</evidence>
<keyword evidence="11 14" id="KW-0472">Membrane</keyword>
<evidence type="ECO:0000256" key="12">
    <source>
        <dbReference type="ARBA" id="ARBA00023170"/>
    </source>
</evidence>
<evidence type="ECO:0000256" key="16">
    <source>
        <dbReference type="RuleBase" id="RU003357"/>
    </source>
</evidence>
<dbReference type="InterPro" id="IPR010105">
    <property type="entry name" value="TonB_sidphr_rcpt"/>
</dbReference>
<keyword evidence="8" id="KW-0408">Iron</keyword>
<dbReference type="Proteomes" id="UP001486808">
    <property type="component" value="Unassembled WGS sequence"/>
</dbReference>
<evidence type="ECO:0000256" key="1">
    <source>
        <dbReference type="ARBA" id="ARBA00004571"/>
    </source>
</evidence>
<feature type="signal peptide" evidence="17">
    <location>
        <begin position="1"/>
        <end position="27"/>
    </location>
</feature>
<evidence type="ECO:0000313" key="20">
    <source>
        <dbReference type="EMBL" id="GAA6132363.1"/>
    </source>
</evidence>
<dbReference type="SUPFAM" id="SSF56935">
    <property type="entry name" value="Porins"/>
    <property type="match status" value="1"/>
</dbReference>
<dbReference type="InterPro" id="IPR039426">
    <property type="entry name" value="TonB-dep_rcpt-like"/>
</dbReference>
<evidence type="ECO:0000256" key="2">
    <source>
        <dbReference type="ARBA" id="ARBA00009810"/>
    </source>
</evidence>
<feature type="domain" description="TonB-dependent receptor plug" evidence="19">
    <location>
        <begin position="80"/>
        <end position="176"/>
    </location>
</feature>
<dbReference type="InterPro" id="IPR037066">
    <property type="entry name" value="Plug_dom_sf"/>
</dbReference>
<dbReference type="InterPro" id="IPR036942">
    <property type="entry name" value="Beta-barrel_TonB_sf"/>
</dbReference>
<keyword evidence="9" id="KW-0406">Ion transport</keyword>
<evidence type="ECO:0000256" key="6">
    <source>
        <dbReference type="ARBA" id="ARBA00022692"/>
    </source>
</evidence>
<evidence type="ECO:0000256" key="8">
    <source>
        <dbReference type="ARBA" id="ARBA00023004"/>
    </source>
</evidence>
<dbReference type="CDD" id="cd01347">
    <property type="entry name" value="ligand_gated_channel"/>
    <property type="match status" value="1"/>
</dbReference>
<evidence type="ECO:0000259" key="18">
    <source>
        <dbReference type="Pfam" id="PF00593"/>
    </source>
</evidence>
<evidence type="ECO:0000256" key="11">
    <source>
        <dbReference type="ARBA" id="ARBA00023136"/>
    </source>
</evidence>
<evidence type="ECO:0000256" key="7">
    <source>
        <dbReference type="ARBA" id="ARBA00022729"/>
    </source>
</evidence>
<evidence type="ECO:0000256" key="13">
    <source>
        <dbReference type="ARBA" id="ARBA00023237"/>
    </source>
</evidence>
<keyword evidence="12 20" id="KW-0675">Receptor</keyword>
<dbReference type="PROSITE" id="PS01156">
    <property type="entry name" value="TONB_DEPENDENT_REC_2"/>
    <property type="match status" value="1"/>
</dbReference>
<evidence type="ECO:0000313" key="21">
    <source>
        <dbReference type="Proteomes" id="UP001486808"/>
    </source>
</evidence>
<dbReference type="Pfam" id="PF07715">
    <property type="entry name" value="Plug"/>
    <property type="match status" value="1"/>
</dbReference>
<name>A0ABP9ZSC4_9GAMM</name>
<comment type="subcellular location">
    <subcellularLocation>
        <location evidence="1 14">Cell outer membrane</location>
        <topology evidence="1 14">Multi-pass membrane protein</topology>
    </subcellularLocation>
</comment>
<proteinExistence type="inferred from homology"/>
<dbReference type="Gene3D" id="2.170.130.10">
    <property type="entry name" value="TonB-dependent receptor, plug domain"/>
    <property type="match status" value="1"/>
</dbReference>
<evidence type="ECO:0000256" key="9">
    <source>
        <dbReference type="ARBA" id="ARBA00023065"/>
    </source>
</evidence>
<evidence type="ECO:0000259" key="19">
    <source>
        <dbReference type="Pfam" id="PF07715"/>
    </source>
</evidence>
<dbReference type="NCBIfam" id="TIGR01783">
    <property type="entry name" value="TonB-siderophor"/>
    <property type="match status" value="1"/>
</dbReference>